<organism evidence="2 3">
    <name type="scientific">Chengkuizengella marina</name>
    <dbReference type="NCBI Taxonomy" id="2507566"/>
    <lineage>
        <taxon>Bacteria</taxon>
        <taxon>Bacillati</taxon>
        <taxon>Bacillota</taxon>
        <taxon>Bacilli</taxon>
        <taxon>Bacillales</taxon>
        <taxon>Paenibacillaceae</taxon>
        <taxon>Chengkuizengella</taxon>
    </lineage>
</organism>
<feature type="signal peptide" evidence="1">
    <location>
        <begin position="1"/>
        <end position="24"/>
    </location>
</feature>
<dbReference type="AlphaFoldDB" id="A0A6N9Q5S2"/>
<evidence type="ECO:0000313" key="2">
    <source>
        <dbReference type="EMBL" id="NBI30198.1"/>
    </source>
</evidence>
<sequence>MKKILLFVLCGLVLGFGLPNDAGAIEQSTETYSAEEKLALVTKYAPRIWFDDEEEYFPSSVEWSAQYMERYQPSGSNEYSLQTIEELNDAEDVLDFFSGDLDNARIYAGWREAGPNTIDIKYYIWYPYNRGKLPSNIDWLLGSLLSEYGHHVGDWEGMQIRLVNGKPMQVQLNYHSSNKQYNWTDFETVDETHIVTYSAKGSHGTWKDPGDHVYNDLYIDELVDETSQGTAWDTWNAVEAYDFDLQEGLSNTSWPAWLSSNNTWTESGKDPSDPLSGGVHRWGNLEQDCNIFDLCVLSSGPSGPNENSNWTNAFGDPATSLFNVAFLSAHGKYLVAENDGNDDVNANRGNVYSWEKFNIKVVDSPDGSSCILNGDIVNIET</sequence>
<reference evidence="2 3" key="1">
    <citation type="submission" date="2019-01" db="EMBL/GenBank/DDBJ databases">
        <title>Chengkuizengella sp. nov., isolated from deep-sea sediment of East Pacific Ocean.</title>
        <authorList>
            <person name="Yang J."/>
            <person name="Lai Q."/>
            <person name="Shao Z."/>
        </authorList>
    </citation>
    <scope>NUCLEOTIDE SEQUENCE [LARGE SCALE GENOMIC DNA]</scope>
    <source>
        <strain evidence="2 3">YPA3-1-1</strain>
    </source>
</reference>
<dbReference type="EMBL" id="SIJB01000030">
    <property type="protein sequence ID" value="NBI30198.1"/>
    <property type="molecule type" value="Genomic_DNA"/>
</dbReference>
<evidence type="ECO:0000256" key="1">
    <source>
        <dbReference type="SAM" id="SignalP"/>
    </source>
</evidence>
<protein>
    <submittedName>
        <fullName evidence="2">DUF946 domain-containing protein</fullName>
    </submittedName>
</protein>
<dbReference type="OrthoDB" id="787205at2"/>
<comment type="caution">
    <text evidence="2">The sequence shown here is derived from an EMBL/GenBank/DDBJ whole genome shotgun (WGS) entry which is preliminary data.</text>
</comment>
<feature type="chain" id="PRO_5026934260" evidence="1">
    <location>
        <begin position="25"/>
        <end position="381"/>
    </location>
</feature>
<accession>A0A6N9Q5S2</accession>
<dbReference type="InterPro" id="IPR009291">
    <property type="entry name" value="Vps62"/>
</dbReference>
<dbReference type="PANTHER" id="PTHR48174:SF5">
    <property type="entry name" value="VACUOLAR PROTEIN SORTING-ASSOCIATED PROTEIN 62"/>
    <property type="match status" value="1"/>
</dbReference>
<dbReference type="PANTHER" id="PTHR48174">
    <property type="entry name" value="DUF946 FAMILY PROTEIN"/>
    <property type="match status" value="1"/>
</dbReference>
<dbReference type="Gene3D" id="2.80.10.50">
    <property type="match status" value="1"/>
</dbReference>
<name>A0A6N9Q5S2_9BACL</name>
<evidence type="ECO:0000313" key="3">
    <source>
        <dbReference type="Proteomes" id="UP000448943"/>
    </source>
</evidence>
<dbReference type="Proteomes" id="UP000448943">
    <property type="component" value="Unassembled WGS sequence"/>
</dbReference>
<dbReference type="RefSeq" id="WP_160647009.1">
    <property type="nucleotide sequence ID" value="NZ_SIJB01000030.1"/>
</dbReference>
<proteinExistence type="predicted"/>
<keyword evidence="3" id="KW-1185">Reference proteome</keyword>
<keyword evidence="1" id="KW-0732">Signal</keyword>
<dbReference type="CDD" id="cd00257">
    <property type="entry name" value="beta-trefoil_FSCN-like"/>
    <property type="match status" value="1"/>
</dbReference>
<dbReference type="Pfam" id="PF06101">
    <property type="entry name" value="Vps62"/>
    <property type="match status" value="1"/>
</dbReference>
<gene>
    <name evidence="2" type="ORF">ERL59_14705</name>
</gene>